<evidence type="ECO:0000313" key="2">
    <source>
        <dbReference type="EMBL" id="VDH90626.1"/>
    </source>
</evidence>
<organism evidence="2 3">
    <name type="scientific">Mytilus galloprovincialis</name>
    <name type="common">Mediterranean mussel</name>
    <dbReference type="NCBI Taxonomy" id="29158"/>
    <lineage>
        <taxon>Eukaryota</taxon>
        <taxon>Metazoa</taxon>
        <taxon>Spiralia</taxon>
        <taxon>Lophotrochozoa</taxon>
        <taxon>Mollusca</taxon>
        <taxon>Bivalvia</taxon>
        <taxon>Autobranchia</taxon>
        <taxon>Pteriomorphia</taxon>
        <taxon>Mytilida</taxon>
        <taxon>Mytiloidea</taxon>
        <taxon>Mytilidae</taxon>
        <taxon>Mytilinae</taxon>
        <taxon>Mytilus</taxon>
    </lineage>
</organism>
<feature type="chain" id="PRO_5032486872" evidence="1">
    <location>
        <begin position="24"/>
        <end position="140"/>
    </location>
</feature>
<gene>
    <name evidence="2" type="ORF">MGAL_10B061004</name>
</gene>
<proteinExistence type="predicted"/>
<dbReference type="SUPFAM" id="SSF56436">
    <property type="entry name" value="C-type lectin-like"/>
    <property type="match status" value="1"/>
</dbReference>
<keyword evidence="3" id="KW-1185">Reference proteome</keyword>
<dbReference type="InterPro" id="IPR016186">
    <property type="entry name" value="C-type_lectin-like/link_sf"/>
</dbReference>
<dbReference type="Gene3D" id="3.10.100.10">
    <property type="entry name" value="Mannose-Binding Protein A, subunit A"/>
    <property type="match status" value="1"/>
</dbReference>
<sequence length="140" mass="15843">MEMTLCVVRYTVITLLMNTLCFANTNIQGFVNTQDRKILPSTSTLKIETATSPIDCCMLCVLGTCCYASYDKKTRQCILEESCCPQSEISGDALMMKTFTGSLQCQNGWFKKGNNCYFFSNDERNWNDARVCTPSFVKKQ</sequence>
<accession>A0A8B6BH53</accession>
<evidence type="ECO:0000256" key="1">
    <source>
        <dbReference type="SAM" id="SignalP"/>
    </source>
</evidence>
<comment type="caution">
    <text evidence="2">The sequence shown here is derived from an EMBL/GenBank/DDBJ whole genome shotgun (WGS) entry which is preliminary data.</text>
</comment>
<dbReference type="EMBL" id="UYJE01000155">
    <property type="protein sequence ID" value="VDH90626.1"/>
    <property type="molecule type" value="Genomic_DNA"/>
</dbReference>
<evidence type="ECO:0000313" key="3">
    <source>
        <dbReference type="Proteomes" id="UP000596742"/>
    </source>
</evidence>
<dbReference type="InterPro" id="IPR016187">
    <property type="entry name" value="CTDL_fold"/>
</dbReference>
<dbReference type="AlphaFoldDB" id="A0A8B6BH53"/>
<reference evidence="2" key="1">
    <citation type="submission" date="2018-11" db="EMBL/GenBank/DDBJ databases">
        <authorList>
            <person name="Alioto T."/>
            <person name="Alioto T."/>
        </authorList>
    </citation>
    <scope>NUCLEOTIDE SEQUENCE</scope>
</reference>
<keyword evidence="1" id="KW-0732">Signal</keyword>
<feature type="signal peptide" evidence="1">
    <location>
        <begin position="1"/>
        <end position="23"/>
    </location>
</feature>
<dbReference type="Proteomes" id="UP000596742">
    <property type="component" value="Unassembled WGS sequence"/>
</dbReference>
<name>A0A8B6BH53_MYTGA</name>
<dbReference type="OrthoDB" id="9906043at2759"/>
<protein>
    <submittedName>
        <fullName evidence="2">Uncharacterized protein</fullName>
    </submittedName>
</protein>